<name>A0AAV1J9I6_9NEOP</name>
<dbReference type="PANTHER" id="PTHR11461:SF211">
    <property type="entry name" value="GH10112P-RELATED"/>
    <property type="match status" value="1"/>
</dbReference>
<dbReference type="GO" id="GO:0005615">
    <property type="term" value="C:extracellular space"/>
    <property type="evidence" value="ECO:0007669"/>
    <property type="project" value="InterPro"/>
</dbReference>
<evidence type="ECO:0000256" key="1">
    <source>
        <dbReference type="ARBA" id="ARBA00009500"/>
    </source>
</evidence>
<keyword evidence="2" id="KW-0646">Protease inhibitor</keyword>
<dbReference type="PANTHER" id="PTHR11461">
    <property type="entry name" value="SERINE PROTEASE INHIBITOR, SERPIN"/>
    <property type="match status" value="1"/>
</dbReference>
<dbReference type="InterPro" id="IPR023795">
    <property type="entry name" value="Serpin_CS"/>
</dbReference>
<dbReference type="InterPro" id="IPR000215">
    <property type="entry name" value="Serpin_fam"/>
</dbReference>
<feature type="domain" description="Serpin" evidence="5">
    <location>
        <begin position="33"/>
        <end position="389"/>
    </location>
</feature>
<accession>A0AAV1J9I6</accession>
<dbReference type="SMART" id="SM00093">
    <property type="entry name" value="SERPIN"/>
    <property type="match status" value="1"/>
</dbReference>
<evidence type="ECO:0000313" key="7">
    <source>
        <dbReference type="Proteomes" id="UP001497472"/>
    </source>
</evidence>
<evidence type="ECO:0000259" key="5">
    <source>
        <dbReference type="SMART" id="SM00093"/>
    </source>
</evidence>
<proteinExistence type="inferred from homology"/>
<evidence type="ECO:0000313" key="6">
    <source>
        <dbReference type="EMBL" id="CAK1545669.1"/>
    </source>
</evidence>
<evidence type="ECO:0000256" key="3">
    <source>
        <dbReference type="ARBA" id="ARBA00022900"/>
    </source>
</evidence>
<dbReference type="PROSITE" id="PS00284">
    <property type="entry name" value="SERPIN"/>
    <property type="match status" value="1"/>
</dbReference>
<dbReference type="SUPFAM" id="SSF56574">
    <property type="entry name" value="Serpins"/>
    <property type="match status" value="1"/>
</dbReference>
<dbReference type="CDD" id="cd19600">
    <property type="entry name" value="serpin11-like_insects"/>
    <property type="match status" value="1"/>
</dbReference>
<dbReference type="GO" id="GO:0004867">
    <property type="term" value="F:serine-type endopeptidase inhibitor activity"/>
    <property type="evidence" value="ECO:0007669"/>
    <property type="project" value="UniProtKB-KW"/>
</dbReference>
<comment type="similarity">
    <text evidence="1 4">Belongs to the serpin family.</text>
</comment>
<gene>
    <name evidence="6" type="ORF">LNINA_LOCUS5293</name>
</gene>
<dbReference type="Gene3D" id="2.30.39.10">
    <property type="entry name" value="Alpha-1-antitrypsin, domain 1"/>
    <property type="match status" value="1"/>
</dbReference>
<dbReference type="Gene3D" id="3.30.497.10">
    <property type="entry name" value="Antithrombin, subunit I, domain 2"/>
    <property type="match status" value="1"/>
</dbReference>
<keyword evidence="7" id="KW-1185">Reference proteome</keyword>
<dbReference type="Pfam" id="PF00079">
    <property type="entry name" value="Serpin"/>
    <property type="match status" value="1"/>
</dbReference>
<evidence type="ECO:0000256" key="2">
    <source>
        <dbReference type="ARBA" id="ARBA00022690"/>
    </source>
</evidence>
<dbReference type="AlphaFoldDB" id="A0AAV1J9I6"/>
<dbReference type="EMBL" id="CAVLEF010000007">
    <property type="protein sequence ID" value="CAK1545669.1"/>
    <property type="molecule type" value="Genomic_DNA"/>
</dbReference>
<dbReference type="InterPro" id="IPR042185">
    <property type="entry name" value="Serpin_sf_2"/>
</dbReference>
<protein>
    <recommendedName>
        <fullName evidence="5">Serpin domain-containing protein</fullName>
    </recommendedName>
</protein>
<comment type="caution">
    <text evidence="6">The sequence shown here is derived from an EMBL/GenBank/DDBJ whole genome shotgun (WGS) entry which is preliminary data.</text>
</comment>
<sequence>MRISIFIAFVINFSSFDCQNGPTELSRLNFFDIDLLKYTAEDRPGNVIISPASIKSTLAMILEGAAGNTEDEIRSALRLSAYKDEFREQLNAYLSLLRVNTPGVTVENANAVFVSNKLKLKKEFEMMVQKVYLSDLRQVDFSYPFNVSELINKWVFEKTKGLIPGLLDAANISPKAEMILANALYFKGNWANAFNSRYTRPGCFYRGNTCINVAMMELHAEVKYAYVDNLRAHAVELPYAGGEYSMILLVPLDRDGSGQLIRDLPYMSLPQISQLLEPADIRLVMPKFTIDYTENMALPLRNMRIESLFTKNANLSGIYDGASSQVDNIIHKVHMSVDEKGTVAAASSVAMVIPLIGADLQVRVDRPFVFFIRSNKMGLVLFEGRIDQPNPVENYVEPAKIVKNGNPNRRLSNPYF</sequence>
<dbReference type="InterPro" id="IPR036186">
    <property type="entry name" value="Serpin_sf"/>
</dbReference>
<evidence type="ECO:0000256" key="4">
    <source>
        <dbReference type="RuleBase" id="RU000411"/>
    </source>
</evidence>
<dbReference type="InterPro" id="IPR023796">
    <property type="entry name" value="Serpin_dom"/>
</dbReference>
<dbReference type="Proteomes" id="UP001497472">
    <property type="component" value="Unassembled WGS sequence"/>
</dbReference>
<keyword evidence="3" id="KW-0722">Serine protease inhibitor</keyword>
<dbReference type="InterPro" id="IPR042178">
    <property type="entry name" value="Serpin_sf_1"/>
</dbReference>
<organism evidence="6 7">
    <name type="scientific">Leptosia nina</name>
    <dbReference type="NCBI Taxonomy" id="320188"/>
    <lineage>
        <taxon>Eukaryota</taxon>
        <taxon>Metazoa</taxon>
        <taxon>Ecdysozoa</taxon>
        <taxon>Arthropoda</taxon>
        <taxon>Hexapoda</taxon>
        <taxon>Insecta</taxon>
        <taxon>Pterygota</taxon>
        <taxon>Neoptera</taxon>
        <taxon>Endopterygota</taxon>
        <taxon>Lepidoptera</taxon>
        <taxon>Glossata</taxon>
        <taxon>Ditrysia</taxon>
        <taxon>Papilionoidea</taxon>
        <taxon>Pieridae</taxon>
        <taxon>Pierinae</taxon>
        <taxon>Leptosia</taxon>
    </lineage>
</organism>
<reference evidence="6 7" key="1">
    <citation type="submission" date="2023-11" db="EMBL/GenBank/DDBJ databases">
        <authorList>
            <person name="Okamura Y."/>
        </authorList>
    </citation>
    <scope>NUCLEOTIDE SEQUENCE [LARGE SCALE GENOMIC DNA]</scope>
</reference>